<protein>
    <submittedName>
        <fullName evidence="3">Tetratricopeptide repeat protein</fullName>
    </submittedName>
</protein>
<dbReference type="InterPro" id="IPR019734">
    <property type="entry name" value="TPR_rpt"/>
</dbReference>
<gene>
    <name evidence="3" type="ORF">ACFOSX_02825</name>
</gene>
<evidence type="ECO:0000256" key="1">
    <source>
        <dbReference type="ARBA" id="ARBA00022737"/>
    </source>
</evidence>
<organism evidence="3 4">
    <name type="scientific">Winogradskyella maritima</name>
    <dbReference type="NCBI Taxonomy" id="1517766"/>
    <lineage>
        <taxon>Bacteria</taxon>
        <taxon>Pseudomonadati</taxon>
        <taxon>Bacteroidota</taxon>
        <taxon>Flavobacteriia</taxon>
        <taxon>Flavobacteriales</taxon>
        <taxon>Flavobacteriaceae</taxon>
        <taxon>Winogradskyella</taxon>
    </lineage>
</organism>
<evidence type="ECO:0000313" key="3">
    <source>
        <dbReference type="EMBL" id="MFC3876154.1"/>
    </source>
</evidence>
<evidence type="ECO:0000256" key="2">
    <source>
        <dbReference type="ARBA" id="ARBA00022803"/>
    </source>
</evidence>
<dbReference type="PANTHER" id="PTHR44858">
    <property type="entry name" value="TETRATRICOPEPTIDE REPEAT PROTEIN 6"/>
    <property type="match status" value="1"/>
</dbReference>
<dbReference type="SUPFAM" id="SSF48452">
    <property type="entry name" value="TPR-like"/>
    <property type="match status" value="2"/>
</dbReference>
<dbReference type="SMART" id="SM00028">
    <property type="entry name" value="TPR"/>
    <property type="match status" value="4"/>
</dbReference>
<proteinExistence type="predicted"/>
<accession>A0ABV8AEL1</accession>
<comment type="caution">
    <text evidence="3">The sequence shown here is derived from an EMBL/GenBank/DDBJ whole genome shotgun (WGS) entry which is preliminary data.</text>
</comment>
<name>A0ABV8AEL1_9FLAO</name>
<dbReference type="Gene3D" id="1.25.40.10">
    <property type="entry name" value="Tetratricopeptide repeat domain"/>
    <property type="match status" value="3"/>
</dbReference>
<dbReference type="InterPro" id="IPR050498">
    <property type="entry name" value="Ycf3"/>
</dbReference>
<dbReference type="EMBL" id="JBHSAT010000004">
    <property type="protein sequence ID" value="MFC3876154.1"/>
    <property type="molecule type" value="Genomic_DNA"/>
</dbReference>
<dbReference type="Proteomes" id="UP001595812">
    <property type="component" value="Unassembled WGS sequence"/>
</dbReference>
<dbReference type="PANTHER" id="PTHR44858:SF1">
    <property type="entry name" value="UDP-N-ACETYLGLUCOSAMINE--PEPTIDE N-ACETYLGLUCOSAMINYLTRANSFERASE SPINDLY-RELATED"/>
    <property type="match status" value="1"/>
</dbReference>
<dbReference type="RefSeq" id="WP_386096804.1">
    <property type="nucleotide sequence ID" value="NZ_JBHSAT010000004.1"/>
</dbReference>
<evidence type="ECO:0000313" key="4">
    <source>
        <dbReference type="Proteomes" id="UP001595812"/>
    </source>
</evidence>
<dbReference type="InterPro" id="IPR011990">
    <property type="entry name" value="TPR-like_helical_dom_sf"/>
</dbReference>
<reference evidence="4" key="1">
    <citation type="journal article" date="2019" name="Int. J. Syst. Evol. Microbiol.">
        <title>The Global Catalogue of Microorganisms (GCM) 10K type strain sequencing project: providing services to taxonomists for standard genome sequencing and annotation.</title>
        <authorList>
            <consortium name="The Broad Institute Genomics Platform"/>
            <consortium name="The Broad Institute Genome Sequencing Center for Infectious Disease"/>
            <person name="Wu L."/>
            <person name="Ma J."/>
        </authorList>
    </citation>
    <scope>NUCLEOTIDE SEQUENCE [LARGE SCALE GENOMIC DNA]</scope>
    <source>
        <strain evidence="4">CECT 8979</strain>
    </source>
</reference>
<keyword evidence="2" id="KW-0802">TPR repeat</keyword>
<keyword evidence="1" id="KW-0677">Repeat</keyword>
<keyword evidence="4" id="KW-1185">Reference proteome</keyword>
<dbReference type="Pfam" id="PF13174">
    <property type="entry name" value="TPR_6"/>
    <property type="match status" value="2"/>
</dbReference>
<sequence length="860" mass="98381">MKPITKAVVIFLGIVFCLTGCSRKKDTFLSRNYHAVTTEYNTLYNGDVALQNGLKSVNNAFTENFWELLPIERFEVKDEVRLDSEGNNSDFERAEEKAIKAIQKHSMNIGGREKNPQIDEAYLMLGKARYYDQRFVPALAAFNNILNRYPSSDKINQVKVWREKTNMRLGNDELAIKNLRRHLDQEEIEGQDLADISAVLAEAFLNLEQKDSTMAYITVAAEETKIKEQKARYHFIRGQLYSEFGKKDSANLAFDEIIEMHRKIPRAFYINAHLAKAANFDADNGDKLAFQEYLAELEENRENRPFLNKIYYQIAEYHLSQGSDSIAEAYYNKSLRANTGDKTLNARNYLTLGDMYFDRTIYKTAGAYYDSTLTNMVQKSKPYRVTSKKRENLEDVILYEGIAKTNDSILRLVNMPKEDRLALFSKYIDELKAADEAQAEQDKKDAIILAQATAKNVGNTPGFQRRGPGLPGANAGGPGASGDFYFYNPTTVAYGKNEFQRLWGDRKLQDNWRLSDKRGTDATDAGIEDVIATATDEDRYNPEFYIGLIPTEQTAIDSLAKDRNYAYYQLGLIYKEKFKEYELAKSRLQNLLKFNPEERLILPTKYNLQQIYEALGQTGEADIAKNEIISNFPDSRYAEILRNPQSQLAKDENSPESVYEATYAQFEEQNYAQVIQKADESIKNFEGDAFVPKFEILKASAIGRLQGFEAYKESVNYIALTYPSTEEGKRAQEILTTALPALESREFIPDEDQGEFKVVYQFDNTSKETVLEFIKNLETEIAKTPLRNLTVSEDVYNANTTFVVVHGMEFLTRAKGFTGFLEEYKDKESKDIARPFFVISSPNYAIVQRHKNLDQFLTPQ</sequence>